<protein>
    <submittedName>
        <fullName evidence="5">Methionine synthase (B12-independent)</fullName>
    </submittedName>
</protein>
<evidence type="ECO:0000259" key="4">
    <source>
        <dbReference type="Pfam" id="PF01717"/>
    </source>
</evidence>
<reference evidence="5 6" key="1">
    <citation type="submission" date="2019-06" db="EMBL/GenBank/DDBJ databases">
        <title>Genomic Encyclopedia of Type Strains, Phase IV (KMG-V): Genome sequencing to study the core and pangenomes of soil and plant-associated prokaryotes.</title>
        <authorList>
            <person name="Whitman W."/>
        </authorList>
    </citation>
    <scope>NUCLEOTIDE SEQUENCE [LARGE SCALE GENOMIC DNA]</scope>
    <source>
        <strain evidence="5 6">BR 510</strain>
    </source>
</reference>
<dbReference type="GO" id="GO:0003871">
    <property type="term" value="F:5-methyltetrahydropteroyltriglutamate-homocysteine S-methyltransferase activity"/>
    <property type="evidence" value="ECO:0007669"/>
    <property type="project" value="InterPro"/>
</dbReference>
<name>A0A560DWW5_9BRAD</name>
<dbReference type="InterPro" id="IPR038071">
    <property type="entry name" value="UROD/MetE-like_sf"/>
</dbReference>
<dbReference type="GO" id="GO:0009086">
    <property type="term" value="P:methionine biosynthetic process"/>
    <property type="evidence" value="ECO:0007669"/>
    <property type="project" value="InterPro"/>
</dbReference>
<dbReference type="SUPFAM" id="SSF51726">
    <property type="entry name" value="UROD/MetE-like"/>
    <property type="match status" value="1"/>
</dbReference>
<dbReference type="PIRSF" id="PIRSF005632">
    <property type="entry name" value="Met_synth_catalytic_prd"/>
    <property type="match status" value="1"/>
</dbReference>
<dbReference type="EMBL" id="VITK01000003">
    <property type="protein sequence ID" value="TWB01619.1"/>
    <property type="molecule type" value="Genomic_DNA"/>
</dbReference>
<organism evidence="5 6">
    <name type="scientific">Bradyrhizobium stylosanthis</name>
    <dbReference type="NCBI Taxonomy" id="1803665"/>
    <lineage>
        <taxon>Bacteria</taxon>
        <taxon>Pseudomonadati</taxon>
        <taxon>Pseudomonadota</taxon>
        <taxon>Alphaproteobacteria</taxon>
        <taxon>Hyphomicrobiales</taxon>
        <taxon>Nitrobacteraceae</taxon>
        <taxon>Bradyrhizobium</taxon>
    </lineage>
</organism>
<evidence type="ECO:0000313" key="6">
    <source>
        <dbReference type="Proteomes" id="UP000319949"/>
    </source>
</evidence>
<dbReference type="PANTHER" id="PTHR30519">
    <property type="entry name" value="5-METHYLTETRAHYDROPTEROYLTRIGLUTAMATE--HOMOCYSTEINE METHYLTRANSFERASE"/>
    <property type="match status" value="1"/>
</dbReference>
<dbReference type="NCBIfam" id="NF006589">
    <property type="entry name" value="PRK09121.1"/>
    <property type="match status" value="1"/>
</dbReference>
<sequence>MLFPTTIAGSLPKPEWLAEPNMLWAPWKSEGDELLRAKRDATLIWLKIQEDAGIDILTEGEQARQHFVHGFLEKIEGIDFAHKVEMGIRKDRYKAMVPQVVAPLRLKGRVHAFEAQAARAHTKKKLKFTLPGPMTIIDTIADRYYGDRVKMAFAFAELLNEEAKALQADGVDLVQFDEPAFNVYMDEVNDWGIKALERAAQGLTCTTAVHICYGYGIKANTDWKETLGSQWRQYEQIFPAIDASPIQQVAIECRNSKVPLDLLALLKNKIVQAGVIDVASDTVESAEDVVKVIDAVSKFVPKSNIIATTNCGMAPMRRDIAEAKLMALGAGAALAREKLG</sequence>
<gene>
    <name evidence="5" type="ORF">FBZ96_103396</name>
</gene>
<dbReference type="STRING" id="1803665.GCA_001641335_00239"/>
<proteinExistence type="predicted"/>
<evidence type="ECO:0000313" key="5">
    <source>
        <dbReference type="EMBL" id="TWB01619.1"/>
    </source>
</evidence>
<dbReference type="CDD" id="cd03311">
    <property type="entry name" value="CIMS_C_terminal_like"/>
    <property type="match status" value="1"/>
</dbReference>
<dbReference type="Gene3D" id="3.20.20.210">
    <property type="match status" value="1"/>
</dbReference>
<keyword evidence="3" id="KW-0862">Zinc</keyword>
<dbReference type="InterPro" id="IPR002629">
    <property type="entry name" value="Met_Synth_C/arc"/>
</dbReference>
<dbReference type="OrthoDB" id="244285at2"/>
<evidence type="ECO:0000256" key="1">
    <source>
        <dbReference type="ARBA" id="ARBA00001947"/>
    </source>
</evidence>
<accession>A0A560DWW5</accession>
<dbReference type="AlphaFoldDB" id="A0A560DWW5"/>
<evidence type="ECO:0000256" key="2">
    <source>
        <dbReference type="ARBA" id="ARBA00022723"/>
    </source>
</evidence>
<dbReference type="RefSeq" id="WP_145660788.1">
    <property type="nucleotide sequence ID" value="NZ_VITK01000003.1"/>
</dbReference>
<evidence type="ECO:0000256" key="3">
    <source>
        <dbReference type="ARBA" id="ARBA00022833"/>
    </source>
</evidence>
<comment type="caution">
    <text evidence="5">The sequence shown here is derived from an EMBL/GenBank/DDBJ whole genome shotgun (WGS) entry which is preliminary data.</text>
</comment>
<dbReference type="Proteomes" id="UP000319949">
    <property type="component" value="Unassembled WGS sequence"/>
</dbReference>
<comment type="cofactor">
    <cofactor evidence="1">
        <name>Zn(2+)</name>
        <dbReference type="ChEBI" id="CHEBI:29105"/>
    </cofactor>
</comment>
<dbReference type="Pfam" id="PF01717">
    <property type="entry name" value="Meth_synt_2"/>
    <property type="match status" value="1"/>
</dbReference>
<keyword evidence="2" id="KW-0479">Metal-binding</keyword>
<dbReference type="GO" id="GO:0008270">
    <property type="term" value="F:zinc ion binding"/>
    <property type="evidence" value="ECO:0007669"/>
    <property type="project" value="InterPro"/>
</dbReference>
<feature type="domain" description="Cobalamin-independent methionine synthase MetE C-terminal/archaeal" evidence="4">
    <location>
        <begin position="3"/>
        <end position="326"/>
    </location>
</feature>
<dbReference type="InterPro" id="IPR016456">
    <property type="entry name" value="Met_Synthase_cat"/>
</dbReference>
<keyword evidence="6" id="KW-1185">Reference proteome</keyword>